<dbReference type="PANTHER" id="PTHR43303:SF3">
    <property type="entry name" value="BLR3436 PROTEIN"/>
    <property type="match status" value="1"/>
</dbReference>
<dbReference type="InterPro" id="IPR002938">
    <property type="entry name" value="FAD-bd"/>
</dbReference>
<dbReference type="RefSeq" id="WP_165269566.1">
    <property type="nucleotide sequence ID" value="NZ_JAAKZY010000294.1"/>
</dbReference>
<feature type="domain" description="FAD-binding" evidence="3">
    <location>
        <begin position="2"/>
        <end position="342"/>
    </location>
</feature>
<dbReference type="EMBL" id="JAAKZY010000294">
    <property type="protein sequence ID" value="NGO14818.1"/>
    <property type="molecule type" value="Genomic_DNA"/>
</dbReference>
<accession>A0A6G4VKW5</accession>
<feature type="region of interest" description="Disordered" evidence="1">
    <location>
        <begin position="750"/>
        <end position="778"/>
    </location>
</feature>
<dbReference type="GO" id="GO:0010181">
    <property type="term" value="F:FMN binding"/>
    <property type="evidence" value="ECO:0007669"/>
    <property type="project" value="InterPro"/>
</dbReference>
<dbReference type="Pfam" id="PF01494">
    <property type="entry name" value="FAD_binding_3"/>
    <property type="match status" value="1"/>
</dbReference>
<keyword evidence="5" id="KW-1185">Reference proteome</keyword>
<dbReference type="PRINTS" id="PR00420">
    <property type="entry name" value="RNGMNOXGNASE"/>
</dbReference>
<evidence type="ECO:0000313" key="4">
    <source>
        <dbReference type="EMBL" id="NGO14818.1"/>
    </source>
</evidence>
<dbReference type="Pfam" id="PF00724">
    <property type="entry name" value="Oxidored_FMN"/>
    <property type="match status" value="1"/>
</dbReference>
<organism evidence="4 5">
    <name type="scientific">Streptomyces scabichelini</name>
    <dbReference type="NCBI Taxonomy" id="2711217"/>
    <lineage>
        <taxon>Bacteria</taxon>
        <taxon>Bacillati</taxon>
        <taxon>Actinomycetota</taxon>
        <taxon>Actinomycetes</taxon>
        <taxon>Kitasatosporales</taxon>
        <taxon>Streptomycetaceae</taxon>
        <taxon>Streptomyces</taxon>
    </lineage>
</organism>
<evidence type="ECO:0000313" key="5">
    <source>
        <dbReference type="Proteomes" id="UP000472335"/>
    </source>
</evidence>
<dbReference type="CDD" id="cd02932">
    <property type="entry name" value="OYE_YqiM_FMN"/>
    <property type="match status" value="1"/>
</dbReference>
<gene>
    <name evidence="4" type="ORF">G5C60_46335</name>
</gene>
<dbReference type="AlphaFoldDB" id="A0A6G4VKW5"/>
<dbReference type="InterPro" id="IPR036188">
    <property type="entry name" value="FAD/NAD-bd_sf"/>
</dbReference>
<feature type="domain" description="NADH:flavin oxidoreductase/NADH oxidase N-terminal" evidence="2">
    <location>
        <begin position="406"/>
        <end position="739"/>
    </location>
</feature>
<dbReference type="SUPFAM" id="SSF51395">
    <property type="entry name" value="FMN-linked oxidoreductases"/>
    <property type="match status" value="1"/>
</dbReference>
<reference evidence="4 5" key="1">
    <citation type="submission" date="2020-02" db="EMBL/GenBank/DDBJ databases">
        <title>Whole-genome analyses of novel actinobacteria.</title>
        <authorList>
            <person name="Sahin N."/>
            <person name="Gencbay T."/>
        </authorList>
    </citation>
    <scope>NUCLEOTIDE SEQUENCE [LARGE SCALE GENOMIC DNA]</scope>
    <source>
        <strain evidence="4 5">HC44</strain>
    </source>
</reference>
<dbReference type="InterPro" id="IPR044152">
    <property type="entry name" value="YqjM-like"/>
</dbReference>
<evidence type="ECO:0000259" key="3">
    <source>
        <dbReference type="Pfam" id="PF01494"/>
    </source>
</evidence>
<dbReference type="GO" id="GO:0071949">
    <property type="term" value="F:FAD binding"/>
    <property type="evidence" value="ECO:0007669"/>
    <property type="project" value="InterPro"/>
</dbReference>
<feature type="compositionally biased region" description="Polar residues" evidence="1">
    <location>
        <begin position="204"/>
        <end position="213"/>
    </location>
</feature>
<dbReference type="NCBIfam" id="NF006101">
    <property type="entry name" value="PRK08255.1"/>
    <property type="match status" value="1"/>
</dbReference>
<name>A0A6G4VKW5_9ACTN</name>
<evidence type="ECO:0000256" key="1">
    <source>
        <dbReference type="SAM" id="MobiDB-lite"/>
    </source>
</evidence>
<dbReference type="GO" id="GO:0050661">
    <property type="term" value="F:NADP binding"/>
    <property type="evidence" value="ECO:0007669"/>
    <property type="project" value="InterPro"/>
</dbReference>
<dbReference type="SUPFAM" id="SSF51905">
    <property type="entry name" value="FAD/NAD(P)-binding domain"/>
    <property type="match status" value="1"/>
</dbReference>
<dbReference type="Gene3D" id="3.50.50.60">
    <property type="entry name" value="FAD/NAD(P)-binding domain"/>
    <property type="match status" value="3"/>
</dbReference>
<dbReference type="GO" id="GO:0003959">
    <property type="term" value="F:NADPH dehydrogenase activity"/>
    <property type="evidence" value="ECO:0007669"/>
    <property type="project" value="InterPro"/>
</dbReference>
<evidence type="ECO:0000259" key="2">
    <source>
        <dbReference type="Pfam" id="PF00724"/>
    </source>
</evidence>
<dbReference type="Gene3D" id="3.20.20.70">
    <property type="entry name" value="Aldolase class I"/>
    <property type="match status" value="1"/>
</dbReference>
<sequence>MRVAVIGGGPGGLYAAALLKRLDPAREITVWERNAPDDTFGFGVVLSDETLGGIEHADPVVYEALRDEFVRWDDIDIVHRNTRHTSGGHGFAALGRRRLLEILHERCRSLGVDLRFRTRAPDAARLSGTYDLVIAADGVHSATREAYAQVFRPQVTTHRCRYIWLAADFAFEAFRFEIAETEYGVMQLHGYPYSRPSPDHHPSTRPSGPQKQFGASTVIVEMREEVWEAAGFAELDAQESVERCAKIFADALGGGALRSNSSVSDKSAWTTFRTVVNERWSHGNVVLLGDAAHTAHFSIGSGTKLAVEDALALAACLEEQPSLDAALTAYEEERRPVVASTQRAARASLEWFENLELYLGQPARQFAFNLLTRSRRVTHDNLRLRDARFTESVEREFGCPPGTPPMFTPVRLRGLTLRNRVVVSPMDMYSAVDGVPGDFHLVHLGARALGGAGLVMTEMVCVSAEGRITPACAGLYTDRQADSWRRITDFVHAQSPGTAIGVQLGHSGRKGSTKLMWEGIDEPLEAGNWPLVAASPLPYKPENQTPHELTHAQLADIREQFTSAARRAARCGFDLLELHCAHGYLLSGFISPLTNRRTDAYGGPLKNRLRFPLEVFDAVRAVWPEDRPMTVRISATDWADGGTTADDAVTVARAFAAHGADAIDVSTGQVVADEQPEYGRSYQTPYADRIRNETGIPVIAVGAISSWDDVNSLILAGRTDLCALARPHLYDPHWTLHAAAEQGYGGPGVDWPAPYRAGSRRPQTGRTDAPKPRLTLGS</sequence>
<comment type="caution">
    <text evidence="4">The sequence shown here is derived from an EMBL/GenBank/DDBJ whole genome shotgun (WGS) entry which is preliminary data.</text>
</comment>
<dbReference type="Proteomes" id="UP000472335">
    <property type="component" value="Unassembled WGS sequence"/>
</dbReference>
<feature type="region of interest" description="Disordered" evidence="1">
    <location>
        <begin position="194"/>
        <end position="213"/>
    </location>
</feature>
<proteinExistence type="predicted"/>
<dbReference type="InterPro" id="IPR013785">
    <property type="entry name" value="Aldolase_TIM"/>
</dbReference>
<dbReference type="InterPro" id="IPR001155">
    <property type="entry name" value="OxRdtase_FMN_N"/>
</dbReference>
<protein>
    <submittedName>
        <fullName evidence="4">Bifunctional salicylyl-CoA 5-hydroxylase/oxidoreductase</fullName>
    </submittedName>
</protein>
<dbReference type="PANTHER" id="PTHR43303">
    <property type="entry name" value="NADPH DEHYDROGENASE C23G7.10C-RELATED"/>
    <property type="match status" value="1"/>
</dbReference>